<dbReference type="Gene3D" id="3.30.1330.60">
    <property type="entry name" value="OmpA-like domain"/>
    <property type="match status" value="1"/>
</dbReference>
<evidence type="ECO:0000259" key="3">
    <source>
        <dbReference type="PROSITE" id="PS51123"/>
    </source>
</evidence>
<keyword evidence="1" id="KW-0472">Membrane</keyword>
<protein>
    <submittedName>
        <fullName evidence="4">OmpA family protein</fullName>
    </submittedName>
</protein>
<dbReference type="InterPro" id="IPR006665">
    <property type="entry name" value="OmpA-like"/>
</dbReference>
<keyword evidence="5" id="KW-1185">Reference proteome</keyword>
<accession>A0A9X1XMB4</accession>
<dbReference type="GO" id="GO:0016020">
    <property type="term" value="C:membrane"/>
    <property type="evidence" value="ECO:0007669"/>
    <property type="project" value="UniProtKB-UniRule"/>
</dbReference>
<name>A0A9X1XMB4_9VIBR</name>
<dbReference type="InterPro" id="IPR036737">
    <property type="entry name" value="OmpA-like_sf"/>
</dbReference>
<dbReference type="EMBL" id="JAJHVV010000005">
    <property type="protein sequence ID" value="MCK6263545.1"/>
    <property type="molecule type" value="Genomic_DNA"/>
</dbReference>
<evidence type="ECO:0000313" key="4">
    <source>
        <dbReference type="EMBL" id="MCK6263545.1"/>
    </source>
</evidence>
<comment type="caution">
    <text evidence="4">The sequence shown here is derived from an EMBL/GenBank/DDBJ whole genome shotgun (WGS) entry which is preliminary data.</text>
</comment>
<reference evidence="4" key="1">
    <citation type="submission" date="2021-11" db="EMBL/GenBank/DDBJ databases">
        <title>Vibrio ZSDE26 sp. nov. and Vibrio ZSDZ34 sp. nov., isolated from coastal seawater in Qingdao.</title>
        <authorList>
            <person name="Zhang P."/>
        </authorList>
    </citation>
    <scope>NUCLEOTIDE SEQUENCE</scope>
    <source>
        <strain evidence="4">ZSDE26</strain>
    </source>
</reference>
<evidence type="ECO:0000256" key="1">
    <source>
        <dbReference type="PROSITE-ProRule" id="PRU00473"/>
    </source>
</evidence>
<gene>
    <name evidence="4" type="ORF">KP803_09705</name>
</gene>
<feature type="region of interest" description="Disordered" evidence="2">
    <location>
        <begin position="730"/>
        <end position="749"/>
    </location>
</feature>
<organism evidence="4 5">
    <name type="scientific">Vibrio amylolyticus</name>
    <dbReference type="NCBI Taxonomy" id="2847292"/>
    <lineage>
        <taxon>Bacteria</taxon>
        <taxon>Pseudomonadati</taxon>
        <taxon>Pseudomonadota</taxon>
        <taxon>Gammaproteobacteria</taxon>
        <taxon>Vibrionales</taxon>
        <taxon>Vibrionaceae</taxon>
        <taxon>Vibrio</taxon>
    </lineage>
</organism>
<sequence length="1581" mass="177836">MTCYVSEEYYLFGVHYDSNVQGDDTDFVQWNITEDLTSSENVEVLKEKVRPIPLTPIMIDAFVESGDPQLWGSDKFGKLKEISLGKPDSLCAVFNGTDQESSDLENVVLRHSARKERIHPDESLQLTIPPLNLLAQMVGEPDSGEGASDNKTLAENLASFTKAVNEDFTGKDSTFKLTQILPSQLAKYDEEESLTEEQQEYNQWREQKIEQGKPLKGFMMPYMHSVAVVFSDPLYAGAKVTLIKTMGASDPSIDNSPVYEVLSEAMVSAPVIDETQNALPIAMFNLDSNLVDDGFYLIQVEFWEEDYKKFYQDQYKVDVELPQSVIHANVNYSMVAKDGDSTPQRLYRYELHEKLQFKPAPGIGKIACVCGDMVSLEETLIQQFPEKHPSYADFATKGLTDQNAVKPGLAAMSLTGTLMKTAESVMGDFVTLNGPNIPGSTSELAETIGLALWESSDKSEIPSFVMSGLALASALSASKESLKQFNDAKILASRGISAADSAKLIFKNNVLDMDYFRRLHGMGELAEGQSQVSRTMGRMSESWYRGDLSKRFKAMETAQSAYEMYQDYKGYTGAIEDAESAFVQLENMAEQYLQHLTYVQKYDNVDEWEHQAKEVTEALGEGATVLVDQQGVAISLYFQFNSAEKENQIEVTNTNFEAICESLCQFLEDNLDYQVVIEGFAGLIGTAEANMRVSEARVNFVSDHILKNASDESALTSRITTHAYGKSQLVKGSEENYSDHNDRSDSAEQAMDRRADIRLVIPNYKVALPPSRTGAMKLESIHQIWQSHCIEANDAKNKMIMSTIDVLCGMALFTPAAPYAAMYFMGKDSGSLMTSAADFMDDLHGNKIFEEIKEKFANKHDLVVLGRINKVLLEKYEFVNVDIEAKALSAEEAAQHLKSSLTRNELIKRFILRAYALNCLTELLATISVKSSSVFSRDLESQVKKYKVKEFIETYVMSEDWDMPLYSGYSLAQSWVNRIEQSSAMSYWGISGYEYLGKKIQGGIFNSGFPVQTQLYLDSKFENPLVQFARDFDITKQNVNKDDIGFSRLLVWNTGTKEWQPYKELLDSGNRIISPLTRVKLQIILKKNASDKSKSLFFQTLKYRAIASWGDAHGPEFETLFMKKSKSDFAVDPDSAISDYFDKQYAEEIKNGGDSKYLMGCEFEPSYWFGRHEIQGVKPLFPKDALDSIFLGFKSRFSDKSVFELWLEEQHHRDMDYKFRLGNVDIEIAKVNQQRRVHGDNNTVEVIVPSSVFSVGVDSKPHAQMTYTGQHNQQLRLSAEDLMIEDFVRSTSSSMADNTSLLLTGNVITVAAFELAGKRRFLSESNRIESAFNFNWATNKKESVYIAILADEINVEAYSKMSLDTDSVQMQMQLSDTGPIFHTKMHNFGRVETNEKTEYKQDREGSLTSTNTYHLELSETISNGEDDASKSEFVQQALQHINENLSDYVGNLKGGKPKAIYVMKFELDYIAPTGQKVVGLRPFGKADEFRTHLFVSTLRQAGLVKHYEVPSSKLLAPAINDLASEKNPWSGNTDLGSADDPSAAQYWNTLTKEQRIEHLKEWLTKHSHSRGAPSLELKQLD</sequence>
<evidence type="ECO:0000313" key="5">
    <source>
        <dbReference type="Proteomes" id="UP001139559"/>
    </source>
</evidence>
<dbReference type="RefSeq" id="WP_248008626.1">
    <property type="nucleotide sequence ID" value="NZ_JAJHVV010000005.1"/>
</dbReference>
<dbReference type="PROSITE" id="PS51123">
    <property type="entry name" value="OMPA_2"/>
    <property type="match status" value="1"/>
</dbReference>
<dbReference type="Proteomes" id="UP001139559">
    <property type="component" value="Unassembled WGS sequence"/>
</dbReference>
<dbReference type="SUPFAM" id="SSF103088">
    <property type="entry name" value="OmpA-like"/>
    <property type="match status" value="1"/>
</dbReference>
<feature type="compositionally biased region" description="Basic and acidic residues" evidence="2">
    <location>
        <begin position="732"/>
        <end position="749"/>
    </location>
</feature>
<evidence type="ECO:0000256" key="2">
    <source>
        <dbReference type="SAM" id="MobiDB-lite"/>
    </source>
</evidence>
<proteinExistence type="predicted"/>
<feature type="domain" description="OmpA-like" evidence="3">
    <location>
        <begin position="625"/>
        <end position="763"/>
    </location>
</feature>